<keyword evidence="9" id="KW-0663">Pyridoxal phosphate</keyword>
<evidence type="ECO:0000313" key="11">
    <source>
        <dbReference type="EMBL" id="EMF01984.1"/>
    </source>
</evidence>
<dbReference type="GO" id="GO:0016765">
    <property type="term" value="F:transferase activity, transferring alkyl or aryl (other than methyl) groups"/>
    <property type="evidence" value="ECO:0007669"/>
    <property type="project" value="UniProtKB-ARBA"/>
</dbReference>
<dbReference type="RefSeq" id="WP_004939228.1">
    <property type="nucleotide sequence ID" value="NZ_AORZ01000005.1"/>
</dbReference>
<organism evidence="11 12">
    <name type="scientific">Streptomyces mobaraensis (strain ATCC 29032 / DSM 40847 / JCM 4168 / NBRC 13819 / NCIMB 11159 / IPCR 16-22)</name>
    <dbReference type="NCBI Taxonomy" id="1223523"/>
    <lineage>
        <taxon>Bacteria</taxon>
        <taxon>Bacillati</taxon>
        <taxon>Actinomycetota</taxon>
        <taxon>Actinomycetes</taxon>
        <taxon>Kitasatosporales</taxon>
        <taxon>Streptomycetaceae</taxon>
        <taxon>Streptomyces</taxon>
    </lineage>
</organism>
<dbReference type="Proteomes" id="UP000011740">
    <property type="component" value="Unassembled WGS sequence"/>
</dbReference>
<evidence type="ECO:0000259" key="10">
    <source>
        <dbReference type="Pfam" id="PF00291"/>
    </source>
</evidence>
<dbReference type="InterPro" id="IPR023927">
    <property type="entry name" value="SbnA"/>
</dbReference>
<name>M3AA02_STRM1</name>
<dbReference type="EMBL" id="AORZ01000005">
    <property type="protein sequence ID" value="EMF01984.1"/>
    <property type="molecule type" value="Genomic_DNA"/>
</dbReference>
<evidence type="ECO:0000256" key="8">
    <source>
        <dbReference type="ARBA" id="ARBA00022679"/>
    </source>
</evidence>
<comment type="caution">
    <text evidence="11">The sequence shown here is derived from an EMBL/GenBank/DDBJ whole genome shotgun (WGS) entry which is preliminary data.</text>
</comment>
<evidence type="ECO:0000256" key="3">
    <source>
        <dbReference type="ARBA" id="ARBA00004924"/>
    </source>
</evidence>
<evidence type="ECO:0000256" key="6">
    <source>
        <dbReference type="ARBA" id="ARBA00012331"/>
    </source>
</evidence>
<dbReference type="PROSITE" id="PS00901">
    <property type="entry name" value="CYS_SYNTHASE"/>
    <property type="match status" value="1"/>
</dbReference>
<comment type="pathway">
    <text evidence="3">Siderophore biosynthesis.</text>
</comment>
<proteinExistence type="inferred from homology"/>
<comment type="cofactor">
    <cofactor evidence="1">
        <name>pyridoxal 5'-phosphate</name>
        <dbReference type="ChEBI" id="CHEBI:597326"/>
    </cofactor>
</comment>
<dbReference type="NCBIfam" id="TIGR03945">
    <property type="entry name" value="PLP_SbnA_fam"/>
    <property type="match status" value="1"/>
</dbReference>
<dbReference type="AlphaFoldDB" id="M3AA02"/>
<evidence type="ECO:0000256" key="4">
    <source>
        <dbReference type="ARBA" id="ARBA00008519"/>
    </source>
</evidence>
<comment type="subunit">
    <text evidence="5">Homodimer.</text>
</comment>
<evidence type="ECO:0000256" key="9">
    <source>
        <dbReference type="ARBA" id="ARBA00022898"/>
    </source>
</evidence>
<dbReference type="Gene3D" id="3.40.50.1100">
    <property type="match status" value="2"/>
</dbReference>
<comment type="function">
    <text evidence="2">Catalyzes the synthesis of N-((2S)-2-amino-2-carboxyethyl)-L-glutamate (ACEGA) from O-phospho-L-serine and L-glutamate. Involved in the biosynthesis of L-2,3-diaminopropionic acid (L-Dap), a precursor of staphyloferrin B and antibiotics.</text>
</comment>
<dbReference type="STRING" id="1223523.H340_03144"/>
<evidence type="ECO:0000256" key="1">
    <source>
        <dbReference type="ARBA" id="ARBA00001933"/>
    </source>
</evidence>
<gene>
    <name evidence="11" type="ORF">H340_03144</name>
</gene>
<dbReference type="GO" id="GO:0006535">
    <property type="term" value="P:cysteine biosynthetic process from serine"/>
    <property type="evidence" value="ECO:0007669"/>
    <property type="project" value="InterPro"/>
</dbReference>
<dbReference type="eggNOG" id="COG0031">
    <property type="taxonomic scope" value="Bacteria"/>
</dbReference>
<accession>M3AA02</accession>
<keyword evidence="8" id="KW-0808">Transferase</keyword>
<protein>
    <recommendedName>
        <fullName evidence="7">N-(2-amino-2-carboxyethyl)-L-glutamate synthase</fullName>
        <ecNumber evidence="6">2.5.1.140</ecNumber>
    </recommendedName>
</protein>
<reference evidence="11 12" key="1">
    <citation type="journal article" date="2013" name="Genome Announc.">
        <title>Whole-Genome Shotgun Assembly and Analysis of the Genome of Streptomyces mobaraensis DSM 40847, a Strain for Industrial Production of Microbial Transglutaminase.</title>
        <authorList>
            <person name="Yang H."/>
            <person name="He T."/>
            <person name="Wu W."/>
            <person name="Zhu W."/>
            <person name="Lu B."/>
            <person name="Sun W."/>
        </authorList>
    </citation>
    <scope>NUCLEOTIDE SEQUENCE [LARGE SCALE GENOMIC DNA]</scope>
    <source>
        <strain evidence="11 12">DSM 40847</strain>
    </source>
</reference>
<dbReference type="InterPro" id="IPR001216">
    <property type="entry name" value="P-phosphate_BS"/>
</dbReference>
<dbReference type="Pfam" id="PF00291">
    <property type="entry name" value="PALP"/>
    <property type="match status" value="1"/>
</dbReference>
<dbReference type="InterPro" id="IPR001926">
    <property type="entry name" value="TrpB-like_PALP"/>
</dbReference>
<dbReference type="PANTHER" id="PTHR10314">
    <property type="entry name" value="CYSTATHIONINE BETA-SYNTHASE"/>
    <property type="match status" value="1"/>
</dbReference>
<dbReference type="InterPro" id="IPR050214">
    <property type="entry name" value="Cys_Synth/Cystath_Beta-Synth"/>
</dbReference>
<dbReference type="PATRIC" id="fig|1223523.3.peg.644"/>
<dbReference type="InterPro" id="IPR036052">
    <property type="entry name" value="TrpB-like_PALP_sf"/>
</dbReference>
<evidence type="ECO:0000313" key="12">
    <source>
        <dbReference type="Proteomes" id="UP000011740"/>
    </source>
</evidence>
<dbReference type="SUPFAM" id="SSF53686">
    <property type="entry name" value="Tryptophan synthase beta subunit-like PLP-dependent enzymes"/>
    <property type="match status" value="1"/>
</dbReference>
<feature type="domain" description="Tryptophan synthase beta chain-like PALP" evidence="10">
    <location>
        <begin position="15"/>
        <end position="305"/>
    </location>
</feature>
<evidence type="ECO:0000256" key="7">
    <source>
        <dbReference type="ARBA" id="ARBA00016985"/>
    </source>
</evidence>
<dbReference type="EC" id="2.5.1.140" evidence="6"/>
<sequence>MLAQAMPSRGIGGVLDTIGGTPLIELDRIFPDRLFRVFAKLEKFNPGGSVKDRVALNMLLHKVSSGELVPGRSTVVESSSGNLAIGLAQVCRYFGLRFVCVVDAKTTEQNIAIIRSYGAEVEVITEPDAETGEYLPSRIRRVRELVRSLPDAYWPNQYGNPLNAAAHEQTMREIVTALDGRVDYLFCATSSCGTLRGCADFARESGLSTKIVAVDAVGSAIFGGQPPTTRLLPGHGAALRPALFDPRAADHVVHVSDLECVSMCRRLVDREAILAGGSSGAVVAAVHRMRDEIPDGSRVAVIFPDSGERYLETIYSDSWVARKFGDVSHLWQENPGPVPETVGAIPC</sequence>
<evidence type="ECO:0000256" key="2">
    <source>
        <dbReference type="ARBA" id="ARBA00004056"/>
    </source>
</evidence>
<dbReference type="CDD" id="cd01561">
    <property type="entry name" value="CBS_like"/>
    <property type="match status" value="1"/>
</dbReference>
<evidence type="ECO:0000256" key="5">
    <source>
        <dbReference type="ARBA" id="ARBA00011738"/>
    </source>
</evidence>
<comment type="similarity">
    <text evidence="4">Belongs to the cysteine synthase/cystathionine beta-synthase family. SbnA subfamily.</text>
</comment>